<dbReference type="SUPFAM" id="SSF54637">
    <property type="entry name" value="Thioesterase/thiol ester dehydrase-isomerase"/>
    <property type="match status" value="1"/>
</dbReference>
<reference evidence="1 2" key="1">
    <citation type="submission" date="2021-05" db="EMBL/GenBank/DDBJ databases">
        <title>A Polyphasic approach of four new species of the genus Ohtaekwangia: Ohtaekwangia histidinii sp. nov., Ohtaekwangia cretensis sp. nov., Ohtaekwangia indiensis sp. nov., Ohtaekwangia reichenbachii sp. nov. from diverse environment.</title>
        <authorList>
            <person name="Octaviana S."/>
        </authorList>
    </citation>
    <scope>NUCLEOTIDE SEQUENCE [LARGE SCALE GENOMIC DNA]</scope>
    <source>
        <strain evidence="1 2">PWU4</strain>
    </source>
</reference>
<comment type="caution">
    <text evidence="1">The sequence shown here is derived from an EMBL/GenBank/DDBJ whole genome shotgun (WGS) entry which is preliminary data.</text>
</comment>
<dbReference type="Proteomes" id="UP001319200">
    <property type="component" value="Unassembled WGS sequence"/>
</dbReference>
<accession>A0AAP2GHM7</accession>
<evidence type="ECO:0000313" key="1">
    <source>
        <dbReference type="EMBL" id="MBT1696201.1"/>
    </source>
</evidence>
<keyword evidence="2" id="KW-1185">Reference proteome</keyword>
<dbReference type="Gene3D" id="3.10.129.10">
    <property type="entry name" value="Hotdog Thioesterase"/>
    <property type="match status" value="1"/>
</dbReference>
<proteinExistence type="predicted"/>
<dbReference type="RefSeq" id="WP_254161289.1">
    <property type="nucleotide sequence ID" value="NZ_JAHESF010000004.1"/>
</dbReference>
<protein>
    <submittedName>
        <fullName evidence="1">Acyl-CoA thioesterase</fullName>
    </submittedName>
</protein>
<dbReference type="EMBL" id="JAHESF010000004">
    <property type="protein sequence ID" value="MBT1696201.1"/>
    <property type="molecule type" value="Genomic_DNA"/>
</dbReference>
<dbReference type="AlphaFoldDB" id="A0AAP2GHM7"/>
<organism evidence="1 2">
    <name type="scientific">Chryseosolibacter histidini</name>
    <dbReference type="NCBI Taxonomy" id="2782349"/>
    <lineage>
        <taxon>Bacteria</taxon>
        <taxon>Pseudomonadati</taxon>
        <taxon>Bacteroidota</taxon>
        <taxon>Cytophagia</taxon>
        <taxon>Cytophagales</taxon>
        <taxon>Chryseotaleaceae</taxon>
        <taxon>Chryseosolibacter</taxon>
    </lineage>
</organism>
<name>A0AAP2GHM7_9BACT</name>
<evidence type="ECO:0000313" key="2">
    <source>
        <dbReference type="Proteomes" id="UP001319200"/>
    </source>
</evidence>
<dbReference type="CDD" id="cd00586">
    <property type="entry name" value="4HBT"/>
    <property type="match status" value="1"/>
</dbReference>
<dbReference type="Pfam" id="PF13279">
    <property type="entry name" value="4HBT_2"/>
    <property type="match status" value="1"/>
</dbReference>
<dbReference type="InterPro" id="IPR029069">
    <property type="entry name" value="HotDog_dom_sf"/>
</dbReference>
<gene>
    <name evidence="1" type="ORF">KK083_04905</name>
</gene>
<sequence>MARITIDLPETFLFTTEIPVRASDLNYGNHLGHDSVLTIAQEARILFYRHLGFQNELSFEGPVGQVIADAAVVYRSESFLGDILVCSIAATDFTRYGFDLLYLIVNKATGKEVARVKTGIVCFDYEKRKIALVPQVLLNKLGRGNSLQLTNPR</sequence>